<dbReference type="RefSeq" id="WP_076713413.1">
    <property type="nucleotide sequence ID" value="NZ_MOEN01000029.1"/>
</dbReference>
<dbReference type="InterPro" id="IPR036291">
    <property type="entry name" value="NAD(P)-bd_dom_sf"/>
</dbReference>
<dbReference type="Pfam" id="PF01370">
    <property type="entry name" value="Epimerase"/>
    <property type="match status" value="1"/>
</dbReference>
<dbReference type="SUPFAM" id="SSF51735">
    <property type="entry name" value="NAD(P)-binding Rossmann-fold domains"/>
    <property type="match status" value="1"/>
</dbReference>
<dbReference type="InterPro" id="IPR001509">
    <property type="entry name" value="Epimerase_deHydtase"/>
</dbReference>
<dbReference type="PANTHER" id="PTHR43245">
    <property type="entry name" value="BIFUNCTIONAL POLYMYXIN RESISTANCE PROTEIN ARNA"/>
    <property type="match status" value="1"/>
</dbReference>
<dbReference type="Proteomes" id="UP000187408">
    <property type="component" value="Unassembled WGS sequence"/>
</dbReference>
<keyword evidence="3" id="KW-1185">Reference proteome</keyword>
<name>A0A1R1MK00_9BACT</name>
<protein>
    <submittedName>
        <fullName evidence="2">Epimerase</fullName>
    </submittedName>
</protein>
<comment type="caution">
    <text evidence="2">The sequence shown here is derived from an EMBL/GenBank/DDBJ whole genome shotgun (WGS) entry which is preliminary data.</text>
</comment>
<dbReference type="PANTHER" id="PTHR43245:SF13">
    <property type="entry name" value="UDP-D-APIOSE_UDP-D-XYLOSE SYNTHASE 2"/>
    <property type="match status" value="1"/>
</dbReference>
<organism evidence="2 3">
    <name type="scientific">Desulfurobacterium indicum</name>
    <dbReference type="NCBI Taxonomy" id="1914305"/>
    <lineage>
        <taxon>Bacteria</taxon>
        <taxon>Pseudomonadati</taxon>
        <taxon>Aquificota</taxon>
        <taxon>Aquificia</taxon>
        <taxon>Desulfurobacteriales</taxon>
        <taxon>Desulfurobacteriaceae</taxon>
        <taxon>Desulfurobacterium</taxon>
    </lineage>
</organism>
<accession>A0A1R1MK00</accession>
<reference evidence="2 3" key="1">
    <citation type="submission" date="2016-10" db="EMBL/GenBank/DDBJ databases">
        <title>Genome sequence of a sulfur-reducing bacterium Desulfurobacterium indicum K6013.</title>
        <authorList>
            <person name="Cao J."/>
            <person name="Shao Z."/>
            <person name="Alain K."/>
            <person name="Jebbar M."/>
        </authorList>
    </citation>
    <scope>NUCLEOTIDE SEQUENCE [LARGE SCALE GENOMIC DNA]</scope>
    <source>
        <strain evidence="2 3">K6013</strain>
    </source>
</reference>
<dbReference type="Gene3D" id="3.40.50.720">
    <property type="entry name" value="NAD(P)-binding Rossmann-like Domain"/>
    <property type="match status" value="1"/>
</dbReference>
<dbReference type="OrthoDB" id="9801029at2"/>
<gene>
    <name evidence="2" type="ORF">BLW93_07145</name>
</gene>
<dbReference type="InterPro" id="IPR050177">
    <property type="entry name" value="Lipid_A_modif_metabolic_enz"/>
</dbReference>
<dbReference type="EMBL" id="MOEN01000029">
    <property type="protein sequence ID" value="OMH40089.1"/>
    <property type="molecule type" value="Genomic_DNA"/>
</dbReference>
<sequence>MKRTLVTGGAGFIGSHLVEALVKESREVLVFDDFSTGKIENIPDSKLVHVVKGNISDRFQVENLFKKYQFDTVFHLAAIASVVKSVENPEETHKTNFDGTLYLLQESVKCGVIRFIFASSAAVYGDLPKLPKKETDPVKPLTPYAVDKYASERYVINAYELYGLKTTALRFFNVFGPRQDPASPYSGVISIFVDRVIRNLKGENVAITVYGDGRQTRDFVYVKDVVKALLLVERCHEAVGRVFNVGTGKATSLLDLLDYLAKIAGKLPPIHFEPPRKGDIKHSLADISELKKIGFSPSFTAQEGLKLLFEWEMEK</sequence>
<feature type="domain" description="NAD-dependent epimerase/dehydratase" evidence="1">
    <location>
        <begin position="5"/>
        <end position="246"/>
    </location>
</feature>
<proteinExistence type="predicted"/>
<dbReference type="PRINTS" id="PR01713">
    <property type="entry name" value="NUCEPIMERASE"/>
</dbReference>
<evidence type="ECO:0000259" key="1">
    <source>
        <dbReference type="Pfam" id="PF01370"/>
    </source>
</evidence>
<evidence type="ECO:0000313" key="3">
    <source>
        <dbReference type="Proteomes" id="UP000187408"/>
    </source>
</evidence>
<evidence type="ECO:0000313" key="2">
    <source>
        <dbReference type="EMBL" id="OMH40089.1"/>
    </source>
</evidence>
<dbReference type="AlphaFoldDB" id="A0A1R1MK00"/>
<dbReference type="STRING" id="1914305.BLW93_07145"/>